<dbReference type="Gene3D" id="1.10.630.10">
    <property type="entry name" value="Cytochrome P450"/>
    <property type="match status" value="1"/>
</dbReference>
<dbReference type="GO" id="GO:0004497">
    <property type="term" value="F:monooxygenase activity"/>
    <property type="evidence" value="ECO:0007669"/>
    <property type="project" value="InterPro"/>
</dbReference>
<organism evidence="1 2">
    <name type="scientific">Coptis chinensis</name>
    <dbReference type="NCBI Taxonomy" id="261450"/>
    <lineage>
        <taxon>Eukaryota</taxon>
        <taxon>Viridiplantae</taxon>
        <taxon>Streptophyta</taxon>
        <taxon>Embryophyta</taxon>
        <taxon>Tracheophyta</taxon>
        <taxon>Spermatophyta</taxon>
        <taxon>Magnoliopsida</taxon>
        <taxon>Ranunculales</taxon>
        <taxon>Ranunculaceae</taxon>
        <taxon>Coptidoideae</taxon>
        <taxon>Coptis</taxon>
    </lineage>
</organism>
<dbReference type="GO" id="GO:0020037">
    <property type="term" value="F:heme binding"/>
    <property type="evidence" value="ECO:0007669"/>
    <property type="project" value="InterPro"/>
</dbReference>
<dbReference type="EMBL" id="JADFTS010000005">
    <property type="protein sequence ID" value="KAF9604271.1"/>
    <property type="molecule type" value="Genomic_DNA"/>
</dbReference>
<keyword evidence="2" id="KW-1185">Reference proteome</keyword>
<comment type="caution">
    <text evidence="1">The sequence shown here is derived from an EMBL/GenBank/DDBJ whole genome shotgun (WGS) entry which is preliminary data.</text>
</comment>
<sequence length="205" mass="23155">MTEMNIEVACIRVYNNHIIPVKCPEIAPKFLVNQNAKFVSRPITMGKESISHGFLSVITAPWVEQLNKMRGVVAYELLTPARLKWFHVNVRVASRAYYENELVYARVDNTPNAIEWVIAEMVNQLDIPHKSGSEIDNVVGKDTLVQGSDIPLMYYVKACVRETFQLHPVAPLTFHMCPLLTLDTTVASYFITKGSYILLSQIAPC</sequence>
<dbReference type="PANTHER" id="PTHR24281">
    <property type="entry name" value="STEROID 21-HYDROXYLASE-RELATED"/>
    <property type="match status" value="1"/>
</dbReference>
<proteinExistence type="predicted"/>
<name>A0A835LYM5_9MAGN</name>
<dbReference type="GO" id="GO:0005506">
    <property type="term" value="F:iron ion binding"/>
    <property type="evidence" value="ECO:0007669"/>
    <property type="project" value="InterPro"/>
</dbReference>
<dbReference type="Proteomes" id="UP000631114">
    <property type="component" value="Unassembled WGS sequence"/>
</dbReference>
<protein>
    <submittedName>
        <fullName evidence="1">Uncharacterized protein</fullName>
    </submittedName>
</protein>
<dbReference type="InterPro" id="IPR036396">
    <property type="entry name" value="Cyt_P450_sf"/>
</dbReference>
<evidence type="ECO:0000313" key="1">
    <source>
        <dbReference type="EMBL" id="KAF9604271.1"/>
    </source>
</evidence>
<dbReference type="AlphaFoldDB" id="A0A835LYM5"/>
<reference evidence="1 2" key="1">
    <citation type="submission" date="2020-10" db="EMBL/GenBank/DDBJ databases">
        <title>The Coptis chinensis genome and diversification of protoberbering-type alkaloids.</title>
        <authorList>
            <person name="Wang B."/>
            <person name="Shu S."/>
            <person name="Song C."/>
            <person name="Liu Y."/>
        </authorList>
    </citation>
    <scope>NUCLEOTIDE SEQUENCE [LARGE SCALE GENOMIC DNA]</scope>
    <source>
        <strain evidence="1">HL-2020</strain>
        <tissue evidence="1">Leaf</tissue>
    </source>
</reference>
<dbReference type="SUPFAM" id="SSF48264">
    <property type="entry name" value="Cytochrome P450"/>
    <property type="match status" value="1"/>
</dbReference>
<dbReference type="GO" id="GO:0044550">
    <property type="term" value="P:secondary metabolite biosynthetic process"/>
    <property type="evidence" value="ECO:0007669"/>
    <property type="project" value="UniProtKB-ARBA"/>
</dbReference>
<dbReference type="OrthoDB" id="2789670at2759"/>
<dbReference type="Pfam" id="PF00067">
    <property type="entry name" value="p450"/>
    <property type="match status" value="1"/>
</dbReference>
<dbReference type="GO" id="GO:0016705">
    <property type="term" value="F:oxidoreductase activity, acting on paired donors, with incorporation or reduction of molecular oxygen"/>
    <property type="evidence" value="ECO:0007669"/>
    <property type="project" value="InterPro"/>
</dbReference>
<evidence type="ECO:0000313" key="2">
    <source>
        <dbReference type="Proteomes" id="UP000631114"/>
    </source>
</evidence>
<accession>A0A835LYM5</accession>
<gene>
    <name evidence="1" type="ORF">IFM89_004977</name>
</gene>
<dbReference type="InterPro" id="IPR001128">
    <property type="entry name" value="Cyt_P450"/>
</dbReference>